<dbReference type="GO" id="GO:0005737">
    <property type="term" value="C:cytoplasm"/>
    <property type="evidence" value="ECO:0007669"/>
    <property type="project" value="TreeGrafter"/>
</dbReference>
<dbReference type="PANTHER" id="PTHR32194:SF0">
    <property type="entry name" value="ATP-DEPENDENT PROTEASE SUBUNIT HSLV"/>
    <property type="match status" value="1"/>
</dbReference>
<evidence type="ECO:0000256" key="1">
    <source>
        <dbReference type="ARBA" id="ARBA00001198"/>
    </source>
</evidence>
<dbReference type="SUPFAM" id="SSF56235">
    <property type="entry name" value="N-terminal nucleophile aminohydrolases (Ntn hydrolases)"/>
    <property type="match status" value="1"/>
</dbReference>
<comment type="catalytic activity">
    <reaction evidence="1">
        <text>Cleavage of peptide bonds with very broad specificity.</text>
        <dbReference type="EC" id="3.4.25.1"/>
    </reaction>
</comment>
<reference evidence="10" key="1">
    <citation type="submission" date="2022-09" db="EMBL/GenBank/DDBJ databases">
        <title>Diverse halophilic archaea isolated from saline environments.</title>
        <authorList>
            <person name="Cui H.-L."/>
        </authorList>
    </citation>
    <scope>NUCLEOTIDE SEQUENCE</scope>
    <source>
        <strain evidence="10">ZS-35-S2</strain>
    </source>
</reference>
<dbReference type="AlphaFoldDB" id="A0A9E7R718"/>
<evidence type="ECO:0000313" key="11">
    <source>
        <dbReference type="Proteomes" id="UP001057580"/>
    </source>
</evidence>
<dbReference type="EC" id="3.4.25.1" evidence="2"/>
<dbReference type="InterPro" id="IPR023333">
    <property type="entry name" value="Proteasome_suB-type"/>
</dbReference>
<evidence type="ECO:0000256" key="2">
    <source>
        <dbReference type="ARBA" id="ARBA00012039"/>
    </source>
</evidence>
<dbReference type="InterPro" id="IPR001353">
    <property type="entry name" value="Proteasome_sua/b"/>
</dbReference>
<dbReference type="Proteomes" id="UP001057580">
    <property type="component" value="Chromosome"/>
</dbReference>
<feature type="region of interest" description="Disordered" evidence="9">
    <location>
        <begin position="1"/>
        <end position="33"/>
    </location>
</feature>
<keyword evidence="7 10" id="KW-0647">Proteasome</keyword>
<keyword evidence="6" id="KW-0378">Hydrolase</keyword>
<dbReference type="InterPro" id="IPR029055">
    <property type="entry name" value="Ntn_hydrolases_N"/>
</dbReference>
<accession>A0A9E7R718</accession>
<evidence type="ECO:0000256" key="9">
    <source>
        <dbReference type="SAM" id="MobiDB-lite"/>
    </source>
</evidence>
<dbReference type="KEGG" id="ssai:N0B31_06185"/>
<evidence type="ECO:0000313" key="10">
    <source>
        <dbReference type="EMBL" id="UWM55870.1"/>
    </source>
</evidence>
<keyword evidence="11" id="KW-1185">Reference proteome</keyword>
<protein>
    <recommendedName>
        <fullName evidence="2">proteasome endopeptidase complex</fullName>
        <ecNumber evidence="2">3.4.25.1</ecNumber>
    </recommendedName>
</protein>
<dbReference type="PROSITE" id="PS51476">
    <property type="entry name" value="PROTEASOME_BETA_2"/>
    <property type="match status" value="1"/>
</dbReference>
<keyword evidence="5" id="KW-0888">Threonine protease</keyword>
<evidence type="ECO:0000256" key="3">
    <source>
        <dbReference type="ARBA" id="ARBA00022490"/>
    </source>
</evidence>
<dbReference type="GeneID" id="74941993"/>
<evidence type="ECO:0000256" key="7">
    <source>
        <dbReference type="ARBA" id="ARBA00022942"/>
    </source>
</evidence>
<dbReference type="InterPro" id="IPR000243">
    <property type="entry name" value="Pept_T1A_subB"/>
</dbReference>
<dbReference type="PRINTS" id="PR00141">
    <property type="entry name" value="PROTEASOME"/>
</dbReference>
<dbReference type="Gene3D" id="3.60.20.10">
    <property type="entry name" value="Glutamine Phosphoribosylpyrophosphate, subunit 1, domain 1"/>
    <property type="match status" value="1"/>
</dbReference>
<dbReference type="GO" id="GO:0004298">
    <property type="term" value="F:threonine-type endopeptidase activity"/>
    <property type="evidence" value="ECO:0007669"/>
    <property type="project" value="UniProtKB-KW"/>
</dbReference>
<dbReference type="EMBL" id="CP104003">
    <property type="protein sequence ID" value="UWM55870.1"/>
    <property type="molecule type" value="Genomic_DNA"/>
</dbReference>
<keyword evidence="3" id="KW-0963">Cytoplasm</keyword>
<evidence type="ECO:0000256" key="8">
    <source>
        <dbReference type="PIRSR" id="PIRSR600243-1"/>
    </source>
</evidence>
<sequence length="225" mass="23424">MVGTQDPTRYELGTPPRLDKELSGDAQTYDTGTTTVGIRTDEGVVLGTDRRASLGGRFVANKDVVKVEQVHPTAAVTISGSVGGAQAYTRQLRAEASLYENRRGEAMNMQGLSTLAGNLLRGLPVGIVLGGVDEEGSHLYQVDGAGGVLVEDQYTATGSGMQIATGTLEDRFDPEGGIEDAQLAAGDAIAAASERDTASGNGFVLAVVTEDGVEVDAYKSTEEVR</sequence>
<proteinExistence type="predicted"/>
<keyword evidence="4" id="KW-0645">Protease</keyword>
<dbReference type="GO" id="GO:0019774">
    <property type="term" value="C:proteasome core complex, beta-subunit complex"/>
    <property type="evidence" value="ECO:0007669"/>
    <property type="project" value="UniProtKB-ARBA"/>
</dbReference>
<dbReference type="GO" id="GO:0051603">
    <property type="term" value="P:proteolysis involved in protein catabolic process"/>
    <property type="evidence" value="ECO:0007669"/>
    <property type="project" value="InterPro"/>
</dbReference>
<evidence type="ECO:0000256" key="6">
    <source>
        <dbReference type="ARBA" id="ARBA00022801"/>
    </source>
</evidence>
<dbReference type="RefSeq" id="WP_260594981.1">
    <property type="nucleotide sequence ID" value="NZ_CP104003.1"/>
</dbReference>
<gene>
    <name evidence="10" type="ORF">N0B31_06185</name>
</gene>
<evidence type="ECO:0000256" key="4">
    <source>
        <dbReference type="ARBA" id="ARBA00022670"/>
    </source>
</evidence>
<evidence type="ECO:0000256" key="5">
    <source>
        <dbReference type="ARBA" id="ARBA00022698"/>
    </source>
</evidence>
<dbReference type="PANTHER" id="PTHR32194">
    <property type="entry name" value="METALLOPROTEASE TLDD"/>
    <property type="match status" value="1"/>
</dbReference>
<organism evidence="10 11">
    <name type="scientific">Salinirubellus salinus</name>
    <dbReference type="NCBI Taxonomy" id="1364945"/>
    <lineage>
        <taxon>Archaea</taxon>
        <taxon>Methanobacteriati</taxon>
        <taxon>Methanobacteriota</taxon>
        <taxon>Stenosarchaea group</taxon>
        <taxon>Halobacteria</taxon>
        <taxon>Halobacteriales</taxon>
        <taxon>Natronomonadaceae</taxon>
        <taxon>Salinirubellus</taxon>
    </lineage>
</organism>
<name>A0A9E7R718_9EURY</name>
<dbReference type="Pfam" id="PF00227">
    <property type="entry name" value="Proteasome"/>
    <property type="match status" value="1"/>
</dbReference>
<feature type="active site" description="Nucleophile" evidence="8">
    <location>
        <position position="33"/>
    </location>
</feature>